<evidence type="ECO:0000313" key="1">
    <source>
        <dbReference type="EMBL" id="MBX25913.1"/>
    </source>
</evidence>
<dbReference type="AlphaFoldDB" id="A0A2P2M6R4"/>
<organism evidence="1">
    <name type="scientific">Rhizophora mucronata</name>
    <name type="common">Asiatic mangrove</name>
    <dbReference type="NCBI Taxonomy" id="61149"/>
    <lineage>
        <taxon>Eukaryota</taxon>
        <taxon>Viridiplantae</taxon>
        <taxon>Streptophyta</taxon>
        <taxon>Embryophyta</taxon>
        <taxon>Tracheophyta</taxon>
        <taxon>Spermatophyta</taxon>
        <taxon>Magnoliopsida</taxon>
        <taxon>eudicotyledons</taxon>
        <taxon>Gunneridae</taxon>
        <taxon>Pentapetalae</taxon>
        <taxon>rosids</taxon>
        <taxon>fabids</taxon>
        <taxon>Malpighiales</taxon>
        <taxon>Rhizophoraceae</taxon>
        <taxon>Rhizophora</taxon>
    </lineage>
</organism>
<dbReference type="EMBL" id="GGEC01045429">
    <property type="protein sequence ID" value="MBX25913.1"/>
    <property type="molecule type" value="Transcribed_RNA"/>
</dbReference>
<accession>A0A2P2M6R4</accession>
<protein>
    <submittedName>
        <fullName evidence="1">Appr-1-p processing enzyme family protein</fullName>
    </submittedName>
</protein>
<reference evidence="1" key="1">
    <citation type="submission" date="2018-02" db="EMBL/GenBank/DDBJ databases">
        <title>Rhizophora mucronata_Transcriptome.</title>
        <authorList>
            <person name="Meera S.P."/>
            <person name="Sreeshan A."/>
            <person name="Augustine A."/>
        </authorList>
    </citation>
    <scope>NUCLEOTIDE SEQUENCE</scope>
    <source>
        <tissue evidence="1">Leaf</tissue>
    </source>
</reference>
<proteinExistence type="predicted"/>
<sequence>MQPNINEKLKARPIAMAQSILCSGMIFHCILGTNCMDNSPSWKLICICNFCHPCSASTQCCTLFC</sequence>
<name>A0A2P2M6R4_RHIMU</name>